<feature type="region of interest" description="Disordered" evidence="8">
    <location>
        <begin position="1"/>
        <end position="38"/>
    </location>
</feature>
<evidence type="ECO:0000256" key="2">
    <source>
        <dbReference type="ARBA" id="ARBA00022833"/>
    </source>
</evidence>
<dbReference type="InterPro" id="IPR003737">
    <property type="entry name" value="GlcNAc_PI_deacetylase-related"/>
</dbReference>
<dbReference type="InterPro" id="IPR039420">
    <property type="entry name" value="WalR-like"/>
</dbReference>
<evidence type="ECO:0000256" key="4">
    <source>
        <dbReference type="ARBA" id="ARBA00023015"/>
    </source>
</evidence>
<evidence type="ECO:0000259" key="9">
    <source>
        <dbReference type="PROSITE" id="PS50110"/>
    </source>
</evidence>
<keyword evidence="2" id="KW-0862">Zinc</keyword>
<dbReference type="Pfam" id="PF02585">
    <property type="entry name" value="PIG-L"/>
    <property type="match status" value="1"/>
</dbReference>
<dbReference type="InterPro" id="IPR001789">
    <property type="entry name" value="Sig_transdc_resp-reg_receiver"/>
</dbReference>
<dbReference type="InterPro" id="IPR024078">
    <property type="entry name" value="LmbE-like_dom_sf"/>
</dbReference>
<evidence type="ECO:0000256" key="1">
    <source>
        <dbReference type="ARBA" id="ARBA00022553"/>
    </source>
</evidence>
<accession>A0ABX1K409</accession>
<sequence>MYRRAQPTGPATYSQGAVPVPPTTAGAARRAGRTASKGPCRGARLRWYLEGIQGWGGPASVADDQVKVLVVEDDVDTAQFVRTVLERRGGMSATVVHDPMSALAEVAQQTFDVVLTDIQMPGMSGLELLGELRSRAPGVPVAVMTAFASVDYAVEALRRDADEFLVKPVGAAILVEKVRALAAEGRSRRDAAGPTETVLAVGAHPDDVEIGVGATLASHRAAGDTVVVLTLSGGAIGGEVNARRHEALAASAVIGARLYLHDFEDTRLDPAGGLITTIEETIREVSPTIVYTHSVHDRHQDHRAVHQAVQVAARRVPSLACFQSPSSTVDFQPDTFVPVDGFVETKLQMLAAFESQAHRDYMEPELVRATARYWSRFGTGRYAEPLETVRVAAMISGSGRGGGIAAAAAHEPAPLAHDDTGGTR</sequence>
<evidence type="ECO:0000256" key="5">
    <source>
        <dbReference type="ARBA" id="ARBA00023125"/>
    </source>
</evidence>
<keyword evidence="6" id="KW-0804">Transcription</keyword>
<name>A0ABX1K409_9CELL</name>
<dbReference type="SUPFAM" id="SSF102588">
    <property type="entry name" value="LmbE-like"/>
    <property type="match status" value="1"/>
</dbReference>
<reference evidence="10 11" key="1">
    <citation type="submission" date="2020-04" db="EMBL/GenBank/DDBJ databases">
        <title>MicrobeNet Type strains.</title>
        <authorList>
            <person name="Nicholson A.C."/>
        </authorList>
    </citation>
    <scope>NUCLEOTIDE SEQUENCE [LARGE SCALE GENOMIC DNA]</scope>
    <source>
        <strain evidence="10 11">ATCC BAA-787</strain>
    </source>
</reference>
<evidence type="ECO:0000256" key="8">
    <source>
        <dbReference type="SAM" id="MobiDB-lite"/>
    </source>
</evidence>
<comment type="caution">
    <text evidence="10">The sequence shown here is derived from an EMBL/GenBank/DDBJ whole genome shotgun (WGS) entry which is preliminary data.</text>
</comment>
<evidence type="ECO:0000256" key="6">
    <source>
        <dbReference type="ARBA" id="ARBA00023163"/>
    </source>
</evidence>
<evidence type="ECO:0000256" key="3">
    <source>
        <dbReference type="ARBA" id="ARBA00023012"/>
    </source>
</evidence>
<evidence type="ECO:0000256" key="7">
    <source>
        <dbReference type="PROSITE-ProRule" id="PRU00169"/>
    </source>
</evidence>
<protein>
    <submittedName>
        <fullName evidence="10">Response regulator</fullName>
    </submittedName>
</protein>
<dbReference type="PROSITE" id="PS50110">
    <property type="entry name" value="RESPONSE_REGULATORY"/>
    <property type="match status" value="1"/>
</dbReference>
<evidence type="ECO:0000313" key="11">
    <source>
        <dbReference type="Proteomes" id="UP000777774"/>
    </source>
</evidence>
<keyword evidence="1 7" id="KW-0597">Phosphoprotein</keyword>
<dbReference type="PANTHER" id="PTHR48111:SF1">
    <property type="entry name" value="TWO-COMPONENT RESPONSE REGULATOR ORR33"/>
    <property type="match status" value="1"/>
</dbReference>
<dbReference type="SMART" id="SM00448">
    <property type="entry name" value="REC"/>
    <property type="match status" value="1"/>
</dbReference>
<organism evidence="10 11">
    <name type="scientific">Cellulomonas septica</name>
    <dbReference type="NCBI Taxonomy" id="285080"/>
    <lineage>
        <taxon>Bacteria</taxon>
        <taxon>Bacillati</taxon>
        <taxon>Actinomycetota</taxon>
        <taxon>Actinomycetes</taxon>
        <taxon>Micrococcales</taxon>
        <taxon>Cellulomonadaceae</taxon>
        <taxon>Cellulomonas</taxon>
    </lineage>
</organism>
<dbReference type="CDD" id="cd00156">
    <property type="entry name" value="REC"/>
    <property type="match status" value="1"/>
</dbReference>
<dbReference type="Gene3D" id="3.40.50.10320">
    <property type="entry name" value="LmbE-like"/>
    <property type="match status" value="1"/>
</dbReference>
<feature type="modified residue" description="4-aspartylphosphate" evidence="7">
    <location>
        <position position="117"/>
    </location>
</feature>
<keyword evidence="11" id="KW-1185">Reference proteome</keyword>
<keyword evidence="5" id="KW-0238">DNA-binding</keyword>
<feature type="compositionally biased region" description="Low complexity" evidence="8">
    <location>
        <begin position="23"/>
        <end position="35"/>
    </location>
</feature>
<feature type="domain" description="Response regulatory" evidence="9">
    <location>
        <begin position="67"/>
        <end position="182"/>
    </location>
</feature>
<dbReference type="InterPro" id="IPR011006">
    <property type="entry name" value="CheY-like_superfamily"/>
</dbReference>
<dbReference type="Pfam" id="PF00072">
    <property type="entry name" value="Response_reg"/>
    <property type="match status" value="1"/>
</dbReference>
<evidence type="ECO:0000313" key="10">
    <source>
        <dbReference type="EMBL" id="NKY39723.1"/>
    </source>
</evidence>
<dbReference type="SUPFAM" id="SSF52172">
    <property type="entry name" value="CheY-like"/>
    <property type="match status" value="1"/>
</dbReference>
<dbReference type="Gene3D" id="3.40.50.2300">
    <property type="match status" value="1"/>
</dbReference>
<keyword evidence="4" id="KW-0805">Transcription regulation</keyword>
<proteinExistence type="predicted"/>
<dbReference type="EMBL" id="JAAXOY010000199">
    <property type="protein sequence ID" value="NKY39723.1"/>
    <property type="molecule type" value="Genomic_DNA"/>
</dbReference>
<dbReference type="PANTHER" id="PTHR48111">
    <property type="entry name" value="REGULATOR OF RPOS"/>
    <property type="match status" value="1"/>
</dbReference>
<gene>
    <name evidence="10" type="ORF">HGA02_09335</name>
</gene>
<dbReference type="Proteomes" id="UP000777774">
    <property type="component" value="Unassembled WGS sequence"/>
</dbReference>
<keyword evidence="3" id="KW-0902">Two-component regulatory system</keyword>